<dbReference type="EMBL" id="CP011859">
    <property type="protein sequence ID" value="AQY23004.1"/>
    <property type="molecule type" value="Genomic_DNA"/>
</dbReference>
<name>A0A1S7DV62_RIEAN</name>
<dbReference type="PANTHER" id="PTHR35894:SF1">
    <property type="entry name" value="PHOSPHORIBULOKINASE _ URIDINE KINASE FAMILY"/>
    <property type="match status" value="1"/>
</dbReference>
<gene>
    <name evidence="2" type="ORF">AB406_2064</name>
</gene>
<evidence type="ECO:0000259" key="1">
    <source>
        <dbReference type="Pfam" id="PF13401"/>
    </source>
</evidence>
<reference evidence="2 3" key="1">
    <citation type="submission" date="2015-06" db="EMBL/GenBank/DDBJ databases">
        <title>R. anatipestifer strain HXb2 is the most virulent strain so far, and the genome sequence would help us uncover the pathogenesis.</title>
        <authorList>
            <person name="Hu Q."/>
            <person name="Qi J."/>
            <person name="Bo H."/>
            <person name="Liu G."/>
            <person name="Tao M."/>
            <person name="Ding Y."/>
            <person name="Xue Y."/>
        </authorList>
    </citation>
    <scope>NUCLEOTIDE SEQUENCE [LARGE SCALE GENOMIC DNA]</scope>
    <source>
        <strain evidence="2 3">HXb2</strain>
    </source>
</reference>
<protein>
    <recommendedName>
        <fullName evidence="1">ORC1/DEAH AAA+ ATPase domain-containing protein</fullName>
    </recommendedName>
</protein>
<proteinExistence type="predicted"/>
<dbReference type="Gene3D" id="3.40.50.300">
    <property type="entry name" value="P-loop containing nucleotide triphosphate hydrolases"/>
    <property type="match status" value="1"/>
</dbReference>
<dbReference type="RefSeq" id="WP_079208196.1">
    <property type="nucleotide sequence ID" value="NZ_CP011859.1"/>
</dbReference>
<evidence type="ECO:0000313" key="3">
    <source>
        <dbReference type="Proteomes" id="UP000189883"/>
    </source>
</evidence>
<evidence type="ECO:0000313" key="2">
    <source>
        <dbReference type="EMBL" id="AQY23004.1"/>
    </source>
</evidence>
<organism evidence="2 3">
    <name type="scientific">Riemerella anatipestifer</name>
    <name type="common">Moraxella anatipestifer</name>
    <dbReference type="NCBI Taxonomy" id="34085"/>
    <lineage>
        <taxon>Bacteria</taxon>
        <taxon>Pseudomonadati</taxon>
        <taxon>Bacteroidota</taxon>
        <taxon>Flavobacteriia</taxon>
        <taxon>Flavobacteriales</taxon>
        <taxon>Weeksellaceae</taxon>
        <taxon>Riemerella</taxon>
    </lineage>
</organism>
<dbReference type="SUPFAM" id="SSF52540">
    <property type="entry name" value="P-loop containing nucleoside triphosphate hydrolases"/>
    <property type="match status" value="1"/>
</dbReference>
<dbReference type="GO" id="GO:0016887">
    <property type="term" value="F:ATP hydrolysis activity"/>
    <property type="evidence" value="ECO:0007669"/>
    <property type="project" value="InterPro"/>
</dbReference>
<dbReference type="Proteomes" id="UP000189883">
    <property type="component" value="Chromosome"/>
</dbReference>
<sequence length="302" mass="34594">MTDLQKKDIVQAIDEEKIRLGSFVKVATKVGVSEGTISQMRNGNWGLIKDTMWQKVAQALGCISNEWQLAETLNFKMITNVLNDAKNANLFMAISYKAGSGKTATLSHYAKLNNENFVFYIQAREWAKREFLKELCQTLGIKEEKGYTSVDKLGMKVIRFFTERKGKYPLLIVDEADKLKPSALRWFITLYNELEDEMGLIIAGTENLEKTIKQGVRYNKLGFDEIDSRFGRKFINNLIGARLQDVEAICVANGISDRPTIKKIFDECEPSSIMVQKQSIKVVEDLRRLKRVVKRELIRKSY</sequence>
<dbReference type="Pfam" id="PF13401">
    <property type="entry name" value="AAA_22"/>
    <property type="match status" value="1"/>
</dbReference>
<dbReference type="InterPro" id="IPR027417">
    <property type="entry name" value="P-loop_NTPase"/>
</dbReference>
<dbReference type="AlphaFoldDB" id="A0A1S7DV62"/>
<dbReference type="InterPro" id="IPR052026">
    <property type="entry name" value="ExeA_AAA_ATPase_DNA-bind"/>
</dbReference>
<accession>A0A1S7DV62</accession>
<dbReference type="InterPro" id="IPR049945">
    <property type="entry name" value="AAA_22"/>
</dbReference>
<dbReference type="PANTHER" id="PTHR35894">
    <property type="entry name" value="GENERAL SECRETION PATHWAY PROTEIN A-RELATED"/>
    <property type="match status" value="1"/>
</dbReference>
<feature type="domain" description="ORC1/DEAH AAA+ ATPase" evidence="1">
    <location>
        <begin position="94"/>
        <end position="211"/>
    </location>
</feature>